<dbReference type="PANTHER" id="PTHR43562">
    <property type="entry name" value="NAPA-TYPE SODIUM/HYDROGEN ANTIPORTER"/>
    <property type="match status" value="1"/>
</dbReference>
<keyword evidence="9" id="KW-0739">Sodium transport</keyword>
<feature type="transmembrane region" description="Helical" evidence="11">
    <location>
        <begin position="44"/>
        <end position="68"/>
    </location>
</feature>
<comment type="caution">
    <text evidence="13">The sequence shown here is derived from an EMBL/GenBank/DDBJ whole genome shotgun (WGS) entry which is preliminary data.</text>
</comment>
<evidence type="ECO:0000256" key="2">
    <source>
        <dbReference type="ARBA" id="ARBA00022448"/>
    </source>
</evidence>
<evidence type="ECO:0000313" key="13">
    <source>
        <dbReference type="EMBL" id="CAG8530457.1"/>
    </source>
</evidence>
<dbReference type="GO" id="GO:0015297">
    <property type="term" value="F:antiporter activity"/>
    <property type="evidence" value="ECO:0007669"/>
    <property type="project" value="UniProtKB-KW"/>
</dbReference>
<dbReference type="InterPro" id="IPR038770">
    <property type="entry name" value="Na+/solute_symporter_sf"/>
</dbReference>
<evidence type="ECO:0000256" key="8">
    <source>
        <dbReference type="ARBA" id="ARBA00023136"/>
    </source>
</evidence>
<feature type="transmembrane region" description="Helical" evidence="11">
    <location>
        <begin position="12"/>
        <end position="32"/>
    </location>
</feature>
<dbReference type="OrthoDB" id="1288932at2759"/>
<evidence type="ECO:0000256" key="11">
    <source>
        <dbReference type="SAM" id="Phobius"/>
    </source>
</evidence>
<feature type="transmembrane region" description="Helical" evidence="11">
    <location>
        <begin position="119"/>
        <end position="137"/>
    </location>
</feature>
<evidence type="ECO:0000256" key="5">
    <source>
        <dbReference type="ARBA" id="ARBA00022989"/>
    </source>
</evidence>
<feature type="region of interest" description="Disordered" evidence="10">
    <location>
        <begin position="286"/>
        <end position="312"/>
    </location>
</feature>
<dbReference type="EMBL" id="CAJVPI010000401">
    <property type="protein sequence ID" value="CAG8530457.1"/>
    <property type="molecule type" value="Genomic_DNA"/>
</dbReference>
<evidence type="ECO:0000256" key="3">
    <source>
        <dbReference type="ARBA" id="ARBA00022449"/>
    </source>
</evidence>
<evidence type="ECO:0000256" key="1">
    <source>
        <dbReference type="ARBA" id="ARBA00004141"/>
    </source>
</evidence>
<dbReference type="AlphaFoldDB" id="A0A9N9AH91"/>
<feature type="transmembrane region" description="Helical" evidence="11">
    <location>
        <begin position="80"/>
        <end position="99"/>
    </location>
</feature>
<evidence type="ECO:0000256" key="9">
    <source>
        <dbReference type="ARBA" id="ARBA00023201"/>
    </source>
</evidence>
<feature type="transmembrane region" description="Helical" evidence="11">
    <location>
        <begin position="198"/>
        <end position="217"/>
    </location>
</feature>
<evidence type="ECO:0000256" key="6">
    <source>
        <dbReference type="ARBA" id="ARBA00023053"/>
    </source>
</evidence>
<keyword evidence="6" id="KW-0915">Sodium</keyword>
<evidence type="ECO:0000256" key="7">
    <source>
        <dbReference type="ARBA" id="ARBA00023065"/>
    </source>
</evidence>
<evidence type="ECO:0000313" key="14">
    <source>
        <dbReference type="Proteomes" id="UP000789739"/>
    </source>
</evidence>
<keyword evidence="5 11" id="KW-1133">Transmembrane helix</keyword>
<dbReference type="GO" id="GO:0016020">
    <property type="term" value="C:membrane"/>
    <property type="evidence" value="ECO:0007669"/>
    <property type="project" value="UniProtKB-SubCell"/>
</dbReference>
<name>A0A9N9AH91_9GLOM</name>
<organism evidence="13 14">
    <name type="scientific">Paraglomus brasilianum</name>
    <dbReference type="NCBI Taxonomy" id="144538"/>
    <lineage>
        <taxon>Eukaryota</taxon>
        <taxon>Fungi</taxon>
        <taxon>Fungi incertae sedis</taxon>
        <taxon>Mucoromycota</taxon>
        <taxon>Glomeromycotina</taxon>
        <taxon>Glomeromycetes</taxon>
        <taxon>Paraglomerales</taxon>
        <taxon>Paraglomeraceae</taxon>
        <taxon>Paraglomus</taxon>
    </lineage>
</organism>
<keyword evidence="7" id="KW-0406">Ion transport</keyword>
<keyword evidence="3" id="KW-0050">Antiport</keyword>
<reference evidence="13" key="1">
    <citation type="submission" date="2021-06" db="EMBL/GenBank/DDBJ databases">
        <authorList>
            <person name="Kallberg Y."/>
            <person name="Tangrot J."/>
            <person name="Rosling A."/>
        </authorList>
    </citation>
    <scope>NUCLEOTIDE SEQUENCE</scope>
    <source>
        <strain evidence="13">BR232B</strain>
    </source>
</reference>
<dbReference type="PANTHER" id="PTHR43562:SF3">
    <property type="entry name" value="SODIUM ION_PROTON EXCHANGER (EUROFUNG)"/>
    <property type="match status" value="1"/>
</dbReference>
<keyword evidence="2" id="KW-0813">Transport</keyword>
<gene>
    <name evidence="13" type="ORF">PBRASI_LOCUS4083</name>
</gene>
<evidence type="ECO:0000256" key="10">
    <source>
        <dbReference type="SAM" id="MobiDB-lite"/>
    </source>
</evidence>
<dbReference type="Proteomes" id="UP000789739">
    <property type="component" value="Unassembled WGS sequence"/>
</dbReference>
<feature type="transmembrane region" description="Helical" evidence="11">
    <location>
        <begin position="173"/>
        <end position="192"/>
    </location>
</feature>
<dbReference type="GO" id="GO:1902600">
    <property type="term" value="P:proton transmembrane transport"/>
    <property type="evidence" value="ECO:0007669"/>
    <property type="project" value="InterPro"/>
</dbReference>
<dbReference type="InterPro" id="IPR006153">
    <property type="entry name" value="Cation/H_exchanger_TM"/>
</dbReference>
<protein>
    <submittedName>
        <fullName evidence="13">2431_t:CDS:1</fullName>
    </submittedName>
</protein>
<keyword evidence="8 11" id="KW-0472">Membrane</keyword>
<dbReference type="Pfam" id="PF00999">
    <property type="entry name" value="Na_H_Exchanger"/>
    <property type="match status" value="1"/>
</dbReference>
<dbReference type="Gene3D" id="1.20.1530.20">
    <property type="match status" value="1"/>
</dbReference>
<accession>A0A9N9AH91</accession>
<feature type="transmembrane region" description="Helical" evidence="11">
    <location>
        <begin position="247"/>
        <end position="272"/>
    </location>
</feature>
<feature type="domain" description="Cation/H+ exchanger transmembrane" evidence="12">
    <location>
        <begin position="5"/>
        <end position="268"/>
    </location>
</feature>
<sequence>MKYAFHFTYAEAVSSAASLASTSVAITLAVMGQHNQLASPVGSLVVTVAMFDDIICLVILAIVAQIFSDTADGWKIARPIISSVGAIIVGVGLAFVMPAVIHKVRPFVAARSERFWRELFFDFMLVYGGVFSFLAEYAGSTRLLGAFMAGMSLANVSEASQLWEKRVYGIQRWLIPIFFASIGFIIPIRGLFTPTNFGYGVAYSAVATFAKFIAGFVTSMDDKVAIGLAMVARGEVGLVIVKQAFDIGIMNVNAMSVTCWALILCTIIGAVGSNYTIRRLGRPEVVGESNDNSEKPISEDVVDDGSDPDKDSFGNSITCVESSEMFKAFKQLNDNVKSNETIEIIEDTVIEIEETKESQEAEIISEKITDIDCRVHVEVNDESIT</sequence>
<keyword evidence="4 11" id="KW-0812">Transmembrane</keyword>
<proteinExistence type="predicted"/>
<keyword evidence="14" id="KW-1185">Reference proteome</keyword>
<evidence type="ECO:0000259" key="12">
    <source>
        <dbReference type="Pfam" id="PF00999"/>
    </source>
</evidence>
<comment type="subcellular location">
    <subcellularLocation>
        <location evidence="1">Membrane</location>
        <topology evidence="1">Multi-pass membrane protein</topology>
    </subcellularLocation>
</comment>
<evidence type="ECO:0000256" key="4">
    <source>
        <dbReference type="ARBA" id="ARBA00022692"/>
    </source>
</evidence>
<dbReference type="GO" id="GO:0006814">
    <property type="term" value="P:sodium ion transport"/>
    <property type="evidence" value="ECO:0007669"/>
    <property type="project" value="UniProtKB-KW"/>
</dbReference>